<evidence type="ECO:0000256" key="4">
    <source>
        <dbReference type="PROSITE-ProRule" id="PRU00335"/>
    </source>
</evidence>
<dbReference type="Pfam" id="PF00440">
    <property type="entry name" value="TetR_N"/>
    <property type="match status" value="1"/>
</dbReference>
<reference evidence="6 7" key="1">
    <citation type="submission" date="2019-04" db="EMBL/GenBank/DDBJ databases">
        <authorList>
            <person name="Jiang L."/>
        </authorList>
    </citation>
    <scope>NUCLEOTIDE SEQUENCE [LARGE SCALE GENOMIC DNA]</scope>
    <source>
        <strain evidence="6 7">YIM 131861</strain>
    </source>
</reference>
<evidence type="ECO:0000256" key="2">
    <source>
        <dbReference type="ARBA" id="ARBA00023125"/>
    </source>
</evidence>
<organism evidence="6 7">
    <name type="scientific">Orlajensenia flava</name>
    <dbReference type="NCBI Taxonomy" id="2565934"/>
    <lineage>
        <taxon>Bacteria</taxon>
        <taxon>Bacillati</taxon>
        <taxon>Actinomycetota</taxon>
        <taxon>Actinomycetes</taxon>
        <taxon>Micrococcales</taxon>
        <taxon>Microbacteriaceae</taxon>
        <taxon>Orlajensenia</taxon>
    </lineage>
</organism>
<dbReference type="InterPro" id="IPR050109">
    <property type="entry name" value="HTH-type_TetR-like_transc_reg"/>
</dbReference>
<dbReference type="InterPro" id="IPR009057">
    <property type="entry name" value="Homeodomain-like_sf"/>
</dbReference>
<dbReference type="InterPro" id="IPR023772">
    <property type="entry name" value="DNA-bd_HTH_TetR-type_CS"/>
</dbReference>
<feature type="domain" description="HTH tetR-type" evidence="5">
    <location>
        <begin position="6"/>
        <end position="66"/>
    </location>
</feature>
<gene>
    <name evidence="6" type="ORF">E6C70_13310</name>
</gene>
<sequence>MGRWLEDAQGRLQHSALELFGERGFEQTTVADIADRAGVTERTFFRYFADKREVLFAGSRELQAAVVEAIASAPSTLSPLDTACGALSSGGSLFVRAYSQQRSAVIAANPSLHERELLKLATMGAAVAGALRARGVSDENAAVAAETAMTVFKLAFERWISDPGSGEFEQCSTDVLRQLRQLTG</sequence>
<comment type="caution">
    <text evidence="6">The sequence shown here is derived from an EMBL/GenBank/DDBJ whole genome shotgun (WGS) entry which is preliminary data.</text>
</comment>
<dbReference type="RefSeq" id="WP_136425040.1">
    <property type="nucleotide sequence ID" value="NZ_SSSN01000010.1"/>
</dbReference>
<dbReference type="Proteomes" id="UP000307380">
    <property type="component" value="Unassembled WGS sequence"/>
</dbReference>
<keyword evidence="3" id="KW-0804">Transcription</keyword>
<dbReference type="EMBL" id="SSSN01000010">
    <property type="protein sequence ID" value="THG32119.1"/>
    <property type="molecule type" value="Genomic_DNA"/>
</dbReference>
<dbReference type="InterPro" id="IPR001647">
    <property type="entry name" value="HTH_TetR"/>
</dbReference>
<evidence type="ECO:0000256" key="3">
    <source>
        <dbReference type="ARBA" id="ARBA00023163"/>
    </source>
</evidence>
<name>A0A4S4FNQ7_9MICO</name>
<protein>
    <submittedName>
        <fullName evidence="6">TetR family transcriptional regulator</fullName>
    </submittedName>
</protein>
<dbReference type="PANTHER" id="PTHR30055:SF238">
    <property type="entry name" value="MYCOFACTOCIN BIOSYNTHESIS TRANSCRIPTIONAL REGULATOR MFTR-RELATED"/>
    <property type="match status" value="1"/>
</dbReference>
<dbReference type="PANTHER" id="PTHR30055">
    <property type="entry name" value="HTH-TYPE TRANSCRIPTIONAL REGULATOR RUTR"/>
    <property type="match status" value="1"/>
</dbReference>
<feature type="DNA-binding region" description="H-T-H motif" evidence="4">
    <location>
        <begin position="29"/>
        <end position="48"/>
    </location>
</feature>
<keyword evidence="2 4" id="KW-0238">DNA-binding</keyword>
<evidence type="ECO:0000313" key="6">
    <source>
        <dbReference type="EMBL" id="THG32119.1"/>
    </source>
</evidence>
<dbReference type="PROSITE" id="PS50977">
    <property type="entry name" value="HTH_TETR_2"/>
    <property type="match status" value="1"/>
</dbReference>
<dbReference type="AlphaFoldDB" id="A0A4S4FNQ7"/>
<evidence type="ECO:0000259" key="5">
    <source>
        <dbReference type="PROSITE" id="PS50977"/>
    </source>
</evidence>
<dbReference type="SUPFAM" id="SSF46689">
    <property type="entry name" value="Homeodomain-like"/>
    <property type="match status" value="1"/>
</dbReference>
<dbReference type="GO" id="GO:0003700">
    <property type="term" value="F:DNA-binding transcription factor activity"/>
    <property type="evidence" value="ECO:0007669"/>
    <property type="project" value="TreeGrafter"/>
</dbReference>
<dbReference type="Gene3D" id="1.10.357.10">
    <property type="entry name" value="Tetracycline Repressor, domain 2"/>
    <property type="match status" value="1"/>
</dbReference>
<accession>A0A4S4FNQ7</accession>
<dbReference type="PRINTS" id="PR00455">
    <property type="entry name" value="HTHTETR"/>
</dbReference>
<evidence type="ECO:0000256" key="1">
    <source>
        <dbReference type="ARBA" id="ARBA00023015"/>
    </source>
</evidence>
<dbReference type="GO" id="GO:0000976">
    <property type="term" value="F:transcription cis-regulatory region binding"/>
    <property type="evidence" value="ECO:0007669"/>
    <property type="project" value="TreeGrafter"/>
</dbReference>
<dbReference type="PROSITE" id="PS01081">
    <property type="entry name" value="HTH_TETR_1"/>
    <property type="match status" value="1"/>
</dbReference>
<dbReference type="OrthoDB" id="956698at2"/>
<evidence type="ECO:0000313" key="7">
    <source>
        <dbReference type="Proteomes" id="UP000307380"/>
    </source>
</evidence>
<keyword evidence="7" id="KW-1185">Reference proteome</keyword>
<proteinExistence type="predicted"/>
<keyword evidence="1" id="KW-0805">Transcription regulation</keyword>